<dbReference type="PATRIC" id="fig|1544416.3.peg.1047"/>
<keyword evidence="6" id="KW-0560">Oxidoreductase</keyword>
<evidence type="ECO:0000256" key="1">
    <source>
        <dbReference type="ARBA" id="ARBA00004141"/>
    </source>
</evidence>
<evidence type="ECO:0000256" key="7">
    <source>
        <dbReference type="ARBA" id="ARBA00023136"/>
    </source>
</evidence>
<comment type="subcellular location">
    <subcellularLocation>
        <location evidence="1">Membrane</location>
        <topology evidence="1">Multi-pass membrane protein</topology>
    </subcellularLocation>
</comment>
<protein>
    <submittedName>
        <fullName evidence="12">Vitamin K epoxide reductase family protein</fullName>
    </submittedName>
</protein>
<evidence type="ECO:0000256" key="5">
    <source>
        <dbReference type="ARBA" id="ARBA00022989"/>
    </source>
</evidence>
<evidence type="ECO:0000256" key="2">
    <source>
        <dbReference type="ARBA" id="ARBA00006214"/>
    </source>
</evidence>
<evidence type="ECO:0000259" key="11">
    <source>
        <dbReference type="SMART" id="SM00756"/>
    </source>
</evidence>
<evidence type="ECO:0000256" key="8">
    <source>
        <dbReference type="ARBA" id="ARBA00023157"/>
    </source>
</evidence>
<evidence type="ECO:0000313" key="12">
    <source>
        <dbReference type="EMBL" id="KQB84245.1"/>
    </source>
</evidence>
<evidence type="ECO:0000256" key="4">
    <source>
        <dbReference type="ARBA" id="ARBA00022719"/>
    </source>
</evidence>
<evidence type="ECO:0000256" key="6">
    <source>
        <dbReference type="ARBA" id="ARBA00023002"/>
    </source>
</evidence>
<dbReference type="CDD" id="cd12922">
    <property type="entry name" value="VKOR_5"/>
    <property type="match status" value="1"/>
</dbReference>
<proteinExistence type="inferred from homology"/>
<comment type="caution">
    <text evidence="12">The sequence shown here is derived from an EMBL/GenBank/DDBJ whole genome shotgun (WGS) entry which is preliminary data.</text>
</comment>
<feature type="transmembrane region" description="Helical" evidence="10">
    <location>
        <begin position="147"/>
        <end position="170"/>
    </location>
</feature>
<keyword evidence="3 10" id="KW-0812">Transmembrane</keyword>
<keyword evidence="9" id="KW-0676">Redox-active center</keyword>
<evidence type="ECO:0000256" key="3">
    <source>
        <dbReference type="ARBA" id="ARBA00022692"/>
    </source>
</evidence>
<dbReference type="Gene3D" id="1.20.1440.130">
    <property type="entry name" value="VKOR domain"/>
    <property type="match status" value="1"/>
</dbReference>
<dbReference type="GO" id="GO:0016491">
    <property type="term" value="F:oxidoreductase activity"/>
    <property type="evidence" value="ECO:0007669"/>
    <property type="project" value="UniProtKB-KW"/>
</dbReference>
<comment type="similarity">
    <text evidence="2">Belongs to the VKOR family.</text>
</comment>
<sequence>MVDAAAGANANEDRQAGYPTGAAPSAAWGWLFVLGGVIGIVLSGIIMVEKMKLAEDPSYTTTCDLSTVVSCGNVMRSVQAAAFGIPNPLIGLVGFGMVALIGAAVAAGGRFAGWFWFGAQAGMTFALVFVHWLFFQAVYVINALCPYCMGVWAVTIVLFVYVTAFNLRTYGDSGQGAGSAVIRAWDRGKLLIAALWIVVIGVAIVVEFWSYF</sequence>
<keyword evidence="13" id="KW-1185">Reference proteome</keyword>
<dbReference type="AlphaFoldDB" id="A0A0Q0TYJ4"/>
<dbReference type="InterPro" id="IPR012932">
    <property type="entry name" value="VKOR"/>
</dbReference>
<keyword evidence="8" id="KW-1015">Disulfide bond</keyword>
<dbReference type="PANTHER" id="PTHR34573">
    <property type="entry name" value="VKC DOMAIN-CONTAINING PROTEIN"/>
    <property type="match status" value="1"/>
</dbReference>
<feature type="transmembrane region" description="Helical" evidence="10">
    <location>
        <begin position="190"/>
        <end position="211"/>
    </location>
</feature>
<evidence type="ECO:0000313" key="13">
    <source>
        <dbReference type="Proteomes" id="UP000050517"/>
    </source>
</evidence>
<dbReference type="STRING" id="1544416.Cocul_01042"/>
<feature type="transmembrane region" description="Helical" evidence="10">
    <location>
        <begin position="89"/>
        <end position="108"/>
    </location>
</feature>
<dbReference type="RefSeq" id="WP_082422181.1">
    <property type="nucleotide sequence ID" value="NZ_LKST01000002.1"/>
</dbReference>
<accession>A0A0Q0TYJ4</accession>
<evidence type="ECO:0000256" key="10">
    <source>
        <dbReference type="SAM" id="Phobius"/>
    </source>
</evidence>
<evidence type="ECO:0000256" key="9">
    <source>
        <dbReference type="ARBA" id="ARBA00023284"/>
    </source>
</evidence>
<dbReference type="SMART" id="SM00756">
    <property type="entry name" value="VKc"/>
    <property type="match status" value="1"/>
</dbReference>
<feature type="domain" description="Vitamin K epoxide reductase" evidence="11">
    <location>
        <begin position="25"/>
        <end position="166"/>
    </location>
</feature>
<dbReference type="GO" id="GO:0048038">
    <property type="term" value="F:quinone binding"/>
    <property type="evidence" value="ECO:0007669"/>
    <property type="project" value="UniProtKB-KW"/>
</dbReference>
<dbReference type="PANTHER" id="PTHR34573:SF1">
    <property type="entry name" value="VITAMIN K EPOXIDE REDUCTASE DOMAIN-CONTAINING PROTEIN"/>
    <property type="match status" value="1"/>
</dbReference>
<dbReference type="InterPro" id="IPR038354">
    <property type="entry name" value="VKOR_sf"/>
</dbReference>
<dbReference type="GO" id="GO:0016020">
    <property type="term" value="C:membrane"/>
    <property type="evidence" value="ECO:0007669"/>
    <property type="project" value="UniProtKB-SubCell"/>
</dbReference>
<dbReference type="Proteomes" id="UP000050517">
    <property type="component" value="Unassembled WGS sequence"/>
</dbReference>
<keyword evidence="5 10" id="KW-1133">Transmembrane helix</keyword>
<dbReference type="InterPro" id="IPR041714">
    <property type="entry name" value="VKOR_Actinobacteria"/>
</dbReference>
<feature type="transmembrane region" description="Helical" evidence="10">
    <location>
        <begin position="114"/>
        <end position="135"/>
    </location>
</feature>
<keyword evidence="7 10" id="KW-0472">Membrane</keyword>
<organism evidence="12 13">
    <name type="scientific">Corynebacterium oculi</name>
    <dbReference type="NCBI Taxonomy" id="1544416"/>
    <lineage>
        <taxon>Bacteria</taxon>
        <taxon>Bacillati</taxon>
        <taxon>Actinomycetota</taxon>
        <taxon>Actinomycetes</taxon>
        <taxon>Mycobacteriales</taxon>
        <taxon>Corynebacteriaceae</taxon>
        <taxon>Corynebacterium</taxon>
    </lineage>
</organism>
<dbReference type="Pfam" id="PF07884">
    <property type="entry name" value="VKOR"/>
    <property type="match status" value="1"/>
</dbReference>
<keyword evidence="4" id="KW-0874">Quinone</keyword>
<dbReference type="OrthoDB" id="9783799at2"/>
<feature type="transmembrane region" description="Helical" evidence="10">
    <location>
        <begin position="27"/>
        <end position="48"/>
    </location>
</feature>
<gene>
    <name evidence="12" type="ORF">Cocul_01042</name>
</gene>
<name>A0A0Q0TYJ4_9CORY</name>
<dbReference type="EMBL" id="LKST01000002">
    <property type="protein sequence ID" value="KQB84245.1"/>
    <property type="molecule type" value="Genomic_DNA"/>
</dbReference>
<reference evidence="12 13" key="1">
    <citation type="submission" date="2015-10" db="EMBL/GenBank/DDBJ databases">
        <title>Corynebacteirum lowii and Corynebacterium oculi species nova, derived from human clinical disease and and emended description of Corynebacterium mastiditis.</title>
        <authorList>
            <person name="Bernard K."/>
            <person name="Pacheco A.L."/>
            <person name="Mcdougall C."/>
            <person name="Burtx T."/>
            <person name="Weibe D."/>
            <person name="Tyler S."/>
            <person name="Olson A.B."/>
            <person name="Cnockaert M."/>
            <person name="Eguchi H."/>
            <person name="Kuwahara T."/>
            <person name="Nakayama-Imaohji H."/>
            <person name="Boudewijins M."/>
            <person name="Van Hoecke F."/>
            <person name="Bernier A.-M."/>
            <person name="Vandamme P."/>
        </authorList>
    </citation>
    <scope>NUCLEOTIDE SEQUENCE [LARGE SCALE GENOMIC DNA]</scope>
    <source>
        <strain evidence="12 13">NML 130210</strain>
    </source>
</reference>